<accession>A0A9N9MGF9</accession>
<evidence type="ECO:0000256" key="3">
    <source>
        <dbReference type="ARBA" id="ARBA00022833"/>
    </source>
</evidence>
<evidence type="ECO:0000256" key="2">
    <source>
        <dbReference type="ARBA" id="ARBA00022771"/>
    </source>
</evidence>
<sequence>MNVKLSCMQAEISRLTYMVTNINRAVTKEKVELDDFGVIFPLMSTDQLDILEQLLNDPEKYNNLVEYIKQIGGGHLNDITHRAMQRIMGNCLGSMFSWLGQKGKIALRPFKIASVFKATIYFFTKRKNPQLLLDNHLFHVKNYRSTHTVWTCSKEYTKCKVRIHASENKFEVRYLPHTHNATFAGPTGQFESQIVNIKYLQCDGF</sequence>
<keyword evidence="1" id="KW-0479">Metal-binding</keyword>
<evidence type="ECO:0000313" key="7">
    <source>
        <dbReference type="Proteomes" id="UP001152799"/>
    </source>
</evidence>
<keyword evidence="7" id="KW-1185">Reference proteome</keyword>
<dbReference type="PANTHER" id="PTHR34153">
    <property type="entry name" value="SI:CH211-262H13.3-RELATED-RELATED"/>
    <property type="match status" value="1"/>
</dbReference>
<gene>
    <name evidence="6" type="ORF">CEUTPL_LOCUS4956</name>
</gene>
<protein>
    <recommendedName>
        <fullName evidence="8">DUF4806 domain-containing protein</fullName>
    </recommendedName>
</protein>
<evidence type="ECO:0000313" key="6">
    <source>
        <dbReference type="EMBL" id="CAG9764316.1"/>
    </source>
</evidence>
<dbReference type="EMBL" id="OU892278">
    <property type="protein sequence ID" value="CAG9764316.1"/>
    <property type="molecule type" value="Genomic_DNA"/>
</dbReference>
<evidence type="ECO:0008006" key="8">
    <source>
        <dbReference type="Google" id="ProtNLM"/>
    </source>
</evidence>
<dbReference type="Pfam" id="PF04500">
    <property type="entry name" value="FLYWCH"/>
    <property type="match status" value="1"/>
</dbReference>
<dbReference type="OrthoDB" id="10071708at2759"/>
<dbReference type="GO" id="GO:0008270">
    <property type="term" value="F:zinc ion binding"/>
    <property type="evidence" value="ECO:0007669"/>
    <property type="project" value="UniProtKB-KW"/>
</dbReference>
<dbReference type="Proteomes" id="UP001152799">
    <property type="component" value="Chromosome 2"/>
</dbReference>
<evidence type="ECO:0000259" key="5">
    <source>
        <dbReference type="Pfam" id="PF16064"/>
    </source>
</evidence>
<keyword evidence="3" id="KW-0862">Zinc</keyword>
<proteinExistence type="predicted"/>
<dbReference type="PANTHER" id="PTHR34153:SF2">
    <property type="entry name" value="SI:CH211-262H13.3-RELATED"/>
    <property type="match status" value="1"/>
</dbReference>
<organism evidence="6 7">
    <name type="scientific">Ceutorhynchus assimilis</name>
    <name type="common">cabbage seed weevil</name>
    <dbReference type="NCBI Taxonomy" id="467358"/>
    <lineage>
        <taxon>Eukaryota</taxon>
        <taxon>Metazoa</taxon>
        <taxon>Ecdysozoa</taxon>
        <taxon>Arthropoda</taxon>
        <taxon>Hexapoda</taxon>
        <taxon>Insecta</taxon>
        <taxon>Pterygota</taxon>
        <taxon>Neoptera</taxon>
        <taxon>Endopterygota</taxon>
        <taxon>Coleoptera</taxon>
        <taxon>Polyphaga</taxon>
        <taxon>Cucujiformia</taxon>
        <taxon>Curculionidae</taxon>
        <taxon>Ceutorhynchinae</taxon>
        <taxon>Ceutorhynchus</taxon>
    </lineage>
</organism>
<feature type="domain" description="FLYWCH-type" evidence="4">
    <location>
        <begin position="123"/>
        <end position="180"/>
    </location>
</feature>
<dbReference type="Gene3D" id="2.20.25.240">
    <property type="match status" value="1"/>
</dbReference>
<dbReference type="InterPro" id="IPR032071">
    <property type="entry name" value="DUF4806"/>
</dbReference>
<name>A0A9N9MGF9_9CUCU</name>
<dbReference type="AlphaFoldDB" id="A0A9N9MGF9"/>
<keyword evidence="2" id="KW-0863">Zinc-finger</keyword>
<feature type="domain" description="DUF4806" evidence="5">
    <location>
        <begin position="37"/>
        <end position="112"/>
    </location>
</feature>
<evidence type="ECO:0000259" key="4">
    <source>
        <dbReference type="Pfam" id="PF04500"/>
    </source>
</evidence>
<evidence type="ECO:0000256" key="1">
    <source>
        <dbReference type="ARBA" id="ARBA00022723"/>
    </source>
</evidence>
<reference evidence="6" key="1">
    <citation type="submission" date="2022-01" db="EMBL/GenBank/DDBJ databases">
        <authorList>
            <person name="King R."/>
        </authorList>
    </citation>
    <scope>NUCLEOTIDE SEQUENCE</scope>
</reference>
<dbReference type="Pfam" id="PF16064">
    <property type="entry name" value="DUF4806"/>
    <property type="match status" value="1"/>
</dbReference>
<dbReference type="InterPro" id="IPR007588">
    <property type="entry name" value="Znf_FLYWCH"/>
</dbReference>